<gene>
    <name evidence="2" type="ORF">ACFSW5_23115</name>
</gene>
<proteinExistence type="predicted"/>
<dbReference type="Proteomes" id="UP001597493">
    <property type="component" value="Unassembled WGS sequence"/>
</dbReference>
<name>A0ABW5R367_9BACL</name>
<dbReference type="SUPFAM" id="SSF53901">
    <property type="entry name" value="Thiolase-like"/>
    <property type="match status" value="1"/>
</dbReference>
<dbReference type="InterPro" id="IPR016039">
    <property type="entry name" value="Thiolase-like"/>
</dbReference>
<keyword evidence="3" id="KW-1185">Reference proteome</keyword>
<accession>A0ABW5R367</accession>
<feature type="domain" description="Beta-ketoacyl synthase-like N-terminal" evidence="1">
    <location>
        <begin position="77"/>
        <end position="198"/>
    </location>
</feature>
<dbReference type="InterPro" id="IPR014030">
    <property type="entry name" value="Ketoacyl_synth_N"/>
</dbReference>
<organism evidence="2 3">
    <name type="scientific">Paenibacillus thailandensis</name>
    <dbReference type="NCBI Taxonomy" id="393250"/>
    <lineage>
        <taxon>Bacteria</taxon>
        <taxon>Bacillati</taxon>
        <taxon>Bacillota</taxon>
        <taxon>Bacilli</taxon>
        <taxon>Bacillales</taxon>
        <taxon>Paenibacillaceae</taxon>
        <taxon>Paenibacillus</taxon>
    </lineage>
</organism>
<protein>
    <submittedName>
        <fullName evidence="2">Beta-ketoacyl synthase N-terminal-like domain-containing protein</fullName>
    </submittedName>
</protein>
<evidence type="ECO:0000313" key="2">
    <source>
        <dbReference type="EMBL" id="MFD2663154.1"/>
    </source>
</evidence>
<reference evidence="3" key="1">
    <citation type="journal article" date="2019" name="Int. J. Syst. Evol. Microbiol.">
        <title>The Global Catalogue of Microorganisms (GCM) 10K type strain sequencing project: providing services to taxonomists for standard genome sequencing and annotation.</title>
        <authorList>
            <consortium name="The Broad Institute Genomics Platform"/>
            <consortium name="The Broad Institute Genome Sequencing Center for Infectious Disease"/>
            <person name="Wu L."/>
            <person name="Ma J."/>
        </authorList>
    </citation>
    <scope>NUCLEOTIDE SEQUENCE [LARGE SCALE GENOMIC DNA]</scope>
    <source>
        <strain evidence="3">TISTR 1827</strain>
    </source>
</reference>
<dbReference type="RefSeq" id="WP_379278598.1">
    <property type="nucleotide sequence ID" value="NZ_JBHUGT010000020.1"/>
</dbReference>
<evidence type="ECO:0000313" key="3">
    <source>
        <dbReference type="Proteomes" id="UP001597493"/>
    </source>
</evidence>
<dbReference type="Gene3D" id="3.40.47.10">
    <property type="match status" value="1"/>
</dbReference>
<comment type="caution">
    <text evidence="2">The sequence shown here is derived from an EMBL/GenBank/DDBJ whole genome shotgun (WGS) entry which is preliminary data.</text>
</comment>
<sequence length="343" mass="36328">MERHAEHADGELLITGIAVLLPPYSSYRELLEACRSRSIAELEDELRLGESRHAKPESSSDCRMIGIDPAYVDRLKLGKIGRAAAASIVAAKQSLEMADIPTESASSAGIVMSSGNSVMDMVVDCLQSMTYRHGGRVRANKFAHSSFCAPSGEVAAELGLTGPSMTVSAGNGAIPECVLVARQWLLSREMPYMLAGEADCYFPGMESVYGPKGVLRQEGAGVLVLETGDRAQSRFKRGIARISAVDHTDVYNDEQFRKQTFVISNSPAAGAGLQADIRLGPQIGAASVAAVALGCALLTAASDPDAPGAERTILSEAGKSRVLVHMDQNDGSFSAVLLEKPFI</sequence>
<dbReference type="EMBL" id="JBHUMY010000038">
    <property type="protein sequence ID" value="MFD2663154.1"/>
    <property type="molecule type" value="Genomic_DNA"/>
</dbReference>
<dbReference type="Pfam" id="PF00109">
    <property type="entry name" value="ketoacyl-synt"/>
    <property type="match status" value="1"/>
</dbReference>
<evidence type="ECO:0000259" key="1">
    <source>
        <dbReference type="Pfam" id="PF00109"/>
    </source>
</evidence>